<dbReference type="Pfam" id="PF22936">
    <property type="entry name" value="Pol_BBD"/>
    <property type="match status" value="1"/>
</dbReference>
<organism evidence="5 6">
    <name type="scientific">Araneus ventricosus</name>
    <name type="common">Orbweaver spider</name>
    <name type="synonym">Epeira ventricosa</name>
    <dbReference type="NCBI Taxonomy" id="182803"/>
    <lineage>
        <taxon>Eukaryota</taxon>
        <taxon>Metazoa</taxon>
        <taxon>Ecdysozoa</taxon>
        <taxon>Arthropoda</taxon>
        <taxon>Chelicerata</taxon>
        <taxon>Arachnida</taxon>
        <taxon>Araneae</taxon>
        <taxon>Araneomorphae</taxon>
        <taxon>Entelegynae</taxon>
        <taxon>Araneoidea</taxon>
        <taxon>Araneidae</taxon>
        <taxon>Araneus</taxon>
    </lineage>
</organism>
<keyword evidence="1" id="KW-0645">Protease</keyword>
<dbReference type="InterPro" id="IPR043502">
    <property type="entry name" value="DNA/RNA_pol_sf"/>
</dbReference>
<proteinExistence type="predicted"/>
<feature type="domain" description="GAG-pre-integrase" evidence="3">
    <location>
        <begin position="147"/>
        <end position="211"/>
    </location>
</feature>
<dbReference type="GO" id="GO:0071897">
    <property type="term" value="P:DNA biosynthetic process"/>
    <property type="evidence" value="ECO:0007669"/>
    <property type="project" value="UniProtKB-ARBA"/>
</dbReference>
<protein>
    <submittedName>
        <fullName evidence="5">Retrovirus-related Pol polyprotein from transposon TNT 1-94</fullName>
    </submittedName>
</protein>
<dbReference type="OrthoDB" id="6434303at2759"/>
<accession>A0A4Y2IZ67</accession>
<evidence type="ECO:0000313" key="5">
    <source>
        <dbReference type="EMBL" id="GBM82162.1"/>
    </source>
</evidence>
<evidence type="ECO:0000256" key="1">
    <source>
        <dbReference type="ARBA" id="ARBA00022750"/>
    </source>
</evidence>
<reference evidence="5 6" key="1">
    <citation type="journal article" date="2019" name="Sci. Rep.">
        <title>Orb-weaving spider Araneus ventricosus genome elucidates the spidroin gene catalogue.</title>
        <authorList>
            <person name="Kono N."/>
            <person name="Nakamura H."/>
            <person name="Ohtoshi R."/>
            <person name="Moran D.A.P."/>
            <person name="Shinohara A."/>
            <person name="Yoshida Y."/>
            <person name="Fujiwara M."/>
            <person name="Mori M."/>
            <person name="Tomita M."/>
            <person name="Arakawa K."/>
        </authorList>
    </citation>
    <scope>NUCLEOTIDE SEQUENCE [LARGE SCALE GENOMIC DNA]</scope>
</reference>
<feature type="domain" description="Reverse transcriptase Ty1/copia-type" evidence="2">
    <location>
        <begin position="339"/>
        <end position="502"/>
    </location>
</feature>
<dbReference type="Pfam" id="PF07727">
    <property type="entry name" value="RVT_2"/>
    <property type="match status" value="1"/>
</dbReference>
<dbReference type="InterPro" id="IPR054722">
    <property type="entry name" value="PolX-like_BBD"/>
</dbReference>
<name>A0A4Y2IZ67_ARAVE</name>
<dbReference type="AlphaFoldDB" id="A0A4Y2IZ67"/>
<keyword evidence="1" id="KW-0064">Aspartyl protease</keyword>
<dbReference type="SUPFAM" id="SSF56672">
    <property type="entry name" value="DNA/RNA polymerases"/>
    <property type="match status" value="1"/>
</dbReference>
<keyword evidence="1" id="KW-0378">Hydrolase</keyword>
<evidence type="ECO:0000259" key="4">
    <source>
        <dbReference type="Pfam" id="PF22936"/>
    </source>
</evidence>
<dbReference type="EMBL" id="BGPR01002991">
    <property type="protein sequence ID" value="GBM82162.1"/>
    <property type="molecule type" value="Genomic_DNA"/>
</dbReference>
<dbReference type="GO" id="GO:0004190">
    <property type="term" value="F:aspartic-type endopeptidase activity"/>
    <property type="evidence" value="ECO:0007669"/>
    <property type="project" value="UniProtKB-KW"/>
</dbReference>
<dbReference type="InterPro" id="IPR013103">
    <property type="entry name" value="RVT_2"/>
</dbReference>
<comment type="caution">
    <text evidence="5">The sequence shown here is derived from an EMBL/GenBank/DDBJ whole genome shotgun (WGS) entry which is preliminary data.</text>
</comment>
<dbReference type="Pfam" id="PF13976">
    <property type="entry name" value="gag_pre-integrs"/>
    <property type="match status" value="1"/>
</dbReference>
<evidence type="ECO:0000259" key="2">
    <source>
        <dbReference type="Pfam" id="PF07727"/>
    </source>
</evidence>
<keyword evidence="6" id="KW-1185">Reference proteome</keyword>
<dbReference type="InterPro" id="IPR025724">
    <property type="entry name" value="GAG-pre-integrase_dom"/>
</dbReference>
<sequence length="562" mass="64559">MRRSCYKFKNEGSEKEKEESLKPGQAFTTVAEKRPDYWLIDSGAWHHVSSKFNWFSSCKMFGAPQAFRLGDGRCMCSKGIGDIQFEMLVKGKWNPGSLTNVWHEPESRQNLFSSGAALDKGLIEFAYSKQGEFRNKNGDTVGIRYNGVYKLLMRVLVPESACAAVKNDLLRLWRERMGHQNKRYVQKFLKSKEIDVKLDSEFCDDCMHGKSTEEVCEEHATFIDAGEETETQDIDYLNTSLETEVYNLRNRSQLQKSRFDGFVMLAKGNKPFTFQGAIISSNRKEWRETIQEELNSLNENETWEMVNLPQGRKPTENIWVYKTKKNADGEIQCYKACTAAGEGLKLAQFDVKCAFLYVNEEIHIKQPQGYEDGTQRVCKLKKSLYGLKQVPRCWNQKFNCFLQTCNLEQTNSYPCLFVNKDKSIFPIFYVDDGIIAAKDEEKLQEFLKNLEDTFSVRIEPANYFLGLQILHLDDGSIFIHQENFCKKVLDSFSMSSANPVSVSFHKSLTCLDHSEKLQEDIPYRKAVGSLMYLAVVSRSDIAYSVAVCFLELSTNHEKYIGV</sequence>
<evidence type="ECO:0000259" key="3">
    <source>
        <dbReference type="Pfam" id="PF13976"/>
    </source>
</evidence>
<feature type="domain" description="Retrovirus-related Pol polyprotein from transposon TNT 1-94-like beta-barrel" evidence="4">
    <location>
        <begin position="38"/>
        <end position="121"/>
    </location>
</feature>
<dbReference type="Proteomes" id="UP000499080">
    <property type="component" value="Unassembled WGS sequence"/>
</dbReference>
<gene>
    <name evidence="5" type="primary">POLX_2389</name>
    <name evidence="5" type="ORF">AVEN_5526_1</name>
</gene>
<evidence type="ECO:0000313" key="6">
    <source>
        <dbReference type="Proteomes" id="UP000499080"/>
    </source>
</evidence>